<evidence type="ECO:0000256" key="1">
    <source>
        <dbReference type="ARBA" id="ARBA00023015"/>
    </source>
</evidence>
<evidence type="ECO:0000256" key="4">
    <source>
        <dbReference type="SAM" id="MobiDB-lite"/>
    </source>
</evidence>
<dbReference type="SUPFAM" id="SSF46785">
    <property type="entry name" value="Winged helix' DNA-binding domain"/>
    <property type="match status" value="1"/>
</dbReference>
<dbReference type="InterPro" id="IPR008920">
    <property type="entry name" value="TF_FadR/GntR_C"/>
</dbReference>
<dbReference type="Pfam" id="PF07729">
    <property type="entry name" value="FCD"/>
    <property type="match status" value="1"/>
</dbReference>
<dbReference type="SMART" id="SM00895">
    <property type="entry name" value="FCD"/>
    <property type="match status" value="1"/>
</dbReference>
<keyword evidence="2" id="KW-0238">DNA-binding</keyword>
<dbReference type="Pfam" id="PF00392">
    <property type="entry name" value="GntR"/>
    <property type="match status" value="1"/>
</dbReference>
<dbReference type="Gene3D" id="1.20.120.530">
    <property type="entry name" value="GntR ligand-binding domain-like"/>
    <property type="match status" value="1"/>
</dbReference>
<dbReference type="OrthoDB" id="8066003at2"/>
<dbReference type="CDD" id="cd07377">
    <property type="entry name" value="WHTH_GntR"/>
    <property type="match status" value="1"/>
</dbReference>
<sequence length="249" mass="27483">MTQEDIHPMSDSKPTAPRRPAARKTPVTVSTGHPRSTPDRVADAIGKGILNRRFVVGQRLVETDLMRDLGVGRSTVREALRILAASGVVELTPHRGAVIRSLTREDATSLLGVLEVLSGLAARLAAQRIHLGDNAKRFEAAAHKLVRAETPEALDHVLDARANYYKVMFDIAASPELDRVLPQARAHLFRAQFHHLLTPADVRGMVAEYRGITEAILQGDADKAEKRMRRHLQKSGERTLPRMRGLALD</sequence>
<evidence type="ECO:0000256" key="2">
    <source>
        <dbReference type="ARBA" id="ARBA00023125"/>
    </source>
</evidence>
<dbReference type="Gene3D" id="1.10.10.10">
    <property type="entry name" value="Winged helix-like DNA-binding domain superfamily/Winged helix DNA-binding domain"/>
    <property type="match status" value="1"/>
</dbReference>
<dbReference type="PROSITE" id="PS50949">
    <property type="entry name" value="HTH_GNTR"/>
    <property type="match status" value="1"/>
</dbReference>
<dbReference type="PANTHER" id="PTHR43537">
    <property type="entry name" value="TRANSCRIPTIONAL REGULATOR, GNTR FAMILY"/>
    <property type="match status" value="1"/>
</dbReference>
<dbReference type="Proteomes" id="UP000255265">
    <property type="component" value="Unassembled WGS sequence"/>
</dbReference>
<dbReference type="GO" id="GO:0003677">
    <property type="term" value="F:DNA binding"/>
    <property type="evidence" value="ECO:0007669"/>
    <property type="project" value="UniProtKB-KW"/>
</dbReference>
<dbReference type="AlphaFoldDB" id="A0A370FGA3"/>
<proteinExistence type="predicted"/>
<comment type="caution">
    <text evidence="6">The sequence shown here is derived from an EMBL/GenBank/DDBJ whole genome shotgun (WGS) entry which is preliminary data.</text>
</comment>
<accession>A0A370FGA3</accession>
<feature type="region of interest" description="Disordered" evidence="4">
    <location>
        <begin position="1"/>
        <end position="40"/>
    </location>
</feature>
<gene>
    <name evidence="6" type="ORF">DFR41_104140</name>
</gene>
<dbReference type="InterPro" id="IPR011711">
    <property type="entry name" value="GntR_C"/>
</dbReference>
<evidence type="ECO:0000313" key="6">
    <source>
        <dbReference type="EMBL" id="RDI25085.1"/>
    </source>
</evidence>
<feature type="compositionally biased region" description="Basic and acidic residues" evidence="4">
    <location>
        <begin position="1"/>
        <end position="10"/>
    </location>
</feature>
<name>A0A370FGA3_9BURK</name>
<keyword evidence="7" id="KW-1185">Reference proteome</keyword>
<dbReference type="SUPFAM" id="SSF48008">
    <property type="entry name" value="GntR ligand-binding domain-like"/>
    <property type="match status" value="1"/>
</dbReference>
<evidence type="ECO:0000313" key="7">
    <source>
        <dbReference type="Proteomes" id="UP000255265"/>
    </source>
</evidence>
<dbReference type="EMBL" id="QQAV01000004">
    <property type="protein sequence ID" value="RDI25085.1"/>
    <property type="molecule type" value="Genomic_DNA"/>
</dbReference>
<dbReference type="PANTHER" id="PTHR43537:SF24">
    <property type="entry name" value="GLUCONATE OPERON TRANSCRIPTIONAL REPRESSOR"/>
    <property type="match status" value="1"/>
</dbReference>
<dbReference type="InterPro" id="IPR036388">
    <property type="entry name" value="WH-like_DNA-bd_sf"/>
</dbReference>
<dbReference type="InterPro" id="IPR036390">
    <property type="entry name" value="WH_DNA-bd_sf"/>
</dbReference>
<organism evidence="6 7">
    <name type="scientific">Pseudacidovorax intermedius</name>
    <dbReference type="NCBI Taxonomy" id="433924"/>
    <lineage>
        <taxon>Bacteria</taxon>
        <taxon>Pseudomonadati</taxon>
        <taxon>Pseudomonadota</taxon>
        <taxon>Betaproteobacteria</taxon>
        <taxon>Burkholderiales</taxon>
        <taxon>Comamonadaceae</taxon>
        <taxon>Pseudacidovorax</taxon>
    </lineage>
</organism>
<dbReference type="GO" id="GO:0003700">
    <property type="term" value="F:DNA-binding transcription factor activity"/>
    <property type="evidence" value="ECO:0007669"/>
    <property type="project" value="InterPro"/>
</dbReference>
<reference evidence="6 7" key="1">
    <citation type="submission" date="2018-07" db="EMBL/GenBank/DDBJ databases">
        <title>Genomic Encyclopedia of Type Strains, Phase IV (KMG-IV): sequencing the most valuable type-strain genomes for metagenomic binning, comparative biology and taxonomic classification.</title>
        <authorList>
            <person name="Goeker M."/>
        </authorList>
    </citation>
    <scope>NUCLEOTIDE SEQUENCE [LARGE SCALE GENOMIC DNA]</scope>
    <source>
        <strain evidence="6 7">DSM 21352</strain>
    </source>
</reference>
<protein>
    <submittedName>
        <fullName evidence="6">GntR family transcriptional regulator</fullName>
    </submittedName>
</protein>
<evidence type="ECO:0000256" key="3">
    <source>
        <dbReference type="ARBA" id="ARBA00023163"/>
    </source>
</evidence>
<evidence type="ECO:0000259" key="5">
    <source>
        <dbReference type="PROSITE" id="PS50949"/>
    </source>
</evidence>
<dbReference type="InterPro" id="IPR000524">
    <property type="entry name" value="Tscrpt_reg_HTH_GntR"/>
</dbReference>
<keyword evidence="1" id="KW-0805">Transcription regulation</keyword>
<keyword evidence="3" id="KW-0804">Transcription</keyword>
<feature type="domain" description="HTH gntR-type" evidence="5">
    <location>
        <begin position="35"/>
        <end position="102"/>
    </location>
</feature>
<dbReference type="SMART" id="SM00345">
    <property type="entry name" value="HTH_GNTR"/>
    <property type="match status" value="1"/>
</dbReference>